<sequence>MTDTLGLVHTGWVGGIMVLIAAILTMISYQMEQKEQTQTI</sequence>
<accession>A0A5S9MJ94</accession>
<keyword evidence="1" id="KW-0812">Transmembrane</keyword>
<proteinExistence type="predicted"/>
<keyword evidence="1" id="KW-1133">Transmembrane helix</keyword>
<dbReference type="EMBL" id="AP021906">
    <property type="protein sequence ID" value="BBP91686.1"/>
    <property type="molecule type" value="Genomic_DNA"/>
</dbReference>
<feature type="transmembrane region" description="Helical" evidence="1">
    <location>
        <begin position="12"/>
        <end position="29"/>
    </location>
</feature>
<evidence type="ECO:0000256" key="1">
    <source>
        <dbReference type="SAM" id="Phobius"/>
    </source>
</evidence>
<name>A0A5S9MJ94_BACIA</name>
<dbReference type="Proteomes" id="UP000464658">
    <property type="component" value="Chromosome"/>
</dbReference>
<evidence type="ECO:0000313" key="3">
    <source>
        <dbReference type="Proteomes" id="UP000464658"/>
    </source>
</evidence>
<protein>
    <submittedName>
        <fullName evidence="2">Uncharacterized protein</fullName>
    </submittedName>
</protein>
<keyword evidence="1" id="KW-0472">Membrane</keyword>
<organism evidence="2 3">
    <name type="scientific">Bacillus safensis</name>
    <dbReference type="NCBI Taxonomy" id="561879"/>
    <lineage>
        <taxon>Bacteria</taxon>
        <taxon>Bacillati</taxon>
        <taxon>Bacillota</taxon>
        <taxon>Bacilli</taxon>
        <taxon>Bacillales</taxon>
        <taxon>Bacillaceae</taxon>
        <taxon>Bacillus</taxon>
    </lineage>
</organism>
<reference evidence="2 3" key="1">
    <citation type="submission" date="2019-12" db="EMBL/GenBank/DDBJ databases">
        <title>Full genome sequence of a Bacillus safensis strain isolated from commercially available natto in Indonesia.</title>
        <authorList>
            <person name="Yoshida M."/>
            <person name="Uomi M."/>
            <person name="Waturangi D."/>
            <person name="Ekaputri J.J."/>
            <person name="Setiamarga D.H.E."/>
        </authorList>
    </citation>
    <scope>NUCLEOTIDE SEQUENCE [LARGE SCALE GENOMIC DNA]</scope>
    <source>
        <strain evidence="2 3">IDN1</strain>
    </source>
</reference>
<evidence type="ECO:0000313" key="2">
    <source>
        <dbReference type="EMBL" id="BBP91686.1"/>
    </source>
</evidence>
<dbReference type="AlphaFoldDB" id="A0A5S9MJ94"/>
<gene>
    <name evidence="2" type="ORF">BsIDN1_53040</name>
</gene>